<keyword evidence="7" id="KW-0808">Transferase</keyword>
<evidence type="ECO:0000256" key="8">
    <source>
        <dbReference type="SAM" id="Phobius"/>
    </source>
</evidence>
<dbReference type="GO" id="GO:0005886">
    <property type="term" value="C:plasma membrane"/>
    <property type="evidence" value="ECO:0007669"/>
    <property type="project" value="UniProtKB-SubCell"/>
</dbReference>
<evidence type="ECO:0000256" key="5">
    <source>
        <dbReference type="ARBA" id="ARBA00022989"/>
    </source>
</evidence>
<evidence type="ECO:0000313" key="9">
    <source>
        <dbReference type="EMBL" id="MST72872.1"/>
    </source>
</evidence>
<evidence type="ECO:0000313" key="10">
    <source>
        <dbReference type="Proteomes" id="UP000469325"/>
    </source>
</evidence>
<keyword evidence="7" id="KW-0012">Acyltransferase</keyword>
<keyword evidence="5 8" id="KW-1133">Transmembrane helix</keyword>
<keyword evidence="6 7" id="KW-0472">Membrane</keyword>
<feature type="transmembrane region" description="Helical" evidence="8">
    <location>
        <begin position="499"/>
        <end position="524"/>
    </location>
</feature>
<feature type="transmembrane region" description="Helical" evidence="8">
    <location>
        <begin position="6"/>
        <end position="22"/>
    </location>
</feature>
<comment type="similarity">
    <text evidence="2 7">Belongs to the membrane-bound acyltransferase family.</text>
</comment>
<keyword evidence="4 8" id="KW-0812">Transmembrane</keyword>
<name>A0A6N7XBC3_9ACTN</name>
<dbReference type="PIRSF" id="PIRSF016636">
    <property type="entry name" value="AlgI_DltB"/>
    <property type="match status" value="1"/>
</dbReference>
<accession>A0A6N7XBC3</accession>
<dbReference type="InterPro" id="IPR028362">
    <property type="entry name" value="AlgI"/>
</dbReference>
<dbReference type="InterPro" id="IPR004299">
    <property type="entry name" value="MBOAT_fam"/>
</dbReference>
<dbReference type="EMBL" id="VUNC01000005">
    <property type="protein sequence ID" value="MST72872.1"/>
    <property type="molecule type" value="Genomic_DNA"/>
</dbReference>
<evidence type="ECO:0000256" key="6">
    <source>
        <dbReference type="ARBA" id="ARBA00023136"/>
    </source>
</evidence>
<dbReference type="PANTHER" id="PTHR13285:SF18">
    <property type="entry name" value="PROTEIN-CYSTEINE N-PALMITOYLTRANSFERASE RASP"/>
    <property type="match status" value="1"/>
</dbReference>
<keyword evidence="3 7" id="KW-1003">Cell membrane</keyword>
<evidence type="ECO:0000256" key="2">
    <source>
        <dbReference type="ARBA" id="ARBA00010323"/>
    </source>
</evidence>
<dbReference type="PIRSF" id="PIRSF500217">
    <property type="entry name" value="AlgI"/>
    <property type="match status" value="1"/>
</dbReference>
<dbReference type="PANTHER" id="PTHR13285">
    <property type="entry name" value="ACYLTRANSFERASE"/>
    <property type="match status" value="1"/>
</dbReference>
<reference evidence="9 10" key="1">
    <citation type="submission" date="2019-08" db="EMBL/GenBank/DDBJ databases">
        <title>In-depth cultivation of the pig gut microbiome towards novel bacterial diversity and tailored functional studies.</title>
        <authorList>
            <person name="Wylensek D."/>
            <person name="Hitch T.C.A."/>
            <person name="Clavel T."/>
        </authorList>
    </citation>
    <scope>NUCLEOTIDE SEQUENCE [LARGE SCALE GENOMIC DNA]</scope>
    <source>
        <strain evidence="9 10">CA-Schmier-601-WT-1</strain>
    </source>
</reference>
<proteinExistence type="inferred from homology"/>
<dbReference type="Pfam" id="PF03062">
    <property type="entry name" value="MBOAT"/>
    <property type="match status" value="1"/>
</dbReference>
<dbReference type="AlphaFoldDB" id="A0A6N7XBC3"/>
<feature type="transmembrane region" description="Helical" evidence="8">
    <location>
        <begin position="139"/>
        <end position="159"/>
    </location>
</feature>
<feature type="transmembrane region" description="Helical" evidence="8">
    <location>
        <begin position="50"/>
        <end position="68"/>
    </location>
</feature>
<dbReference type="RefSeq" id="WP_326832266.1">
    <property type="nucleotide sequence ID" value="NZ_VUNC01000005.1"/>
</dbReference>
<keyword evidence="10" id="KW-1185">Reference proteome</keyword>
<dbReference type="InterPro" id="IPR051085">
    <property type="entry name" value="MB_O-acyltransferase"/>
</dbReference>
<evidence type="ECO:0000256" key="1">
    <source>
        <dbReference type="ARBA" id="ARBA00004651"/>
    </source>
</evidence>
<evidence type="ECO:0000256" key="7">
    <source>
        <dbReference type="PIRNR" id="PIRNR016636"/>
    </source>
</evidence>
<protein>
    <submittedName>
        <fullName evidence="9">MBOAT family protein</fullName>
    </submittedName>
</protein>
<dbReference type="InterPro" id="IPR024194">
    <property type="entry name" value="Ac/AlaTfrase_AlgI/DltB"/>
</dbReference>
<evidence type="ECO:0000256" key="3">
    <source>
        <dbReference type="ARBA" id="ARBA00022475"/>
    </source>
</evidence>
<organism evidence="9 10">
    <name type="scientific">Olsenella porci</name>
    <dbReference type="NCBI Taxonomy" id="2652279"/>
    <lineage>
        <taxon>Bacteria</taxon>
        <taxon>Bacillati</taxon>
        <taxon>Actinomycetota</taxon>
        <taxon>Coriobacteriia</taxon>
        <taxon>Coriobacteriales</taxon>
        <taxon>Atopobiaceae</taxon>
        <taxon>Olsenella</taxon>
    </lineage>
</organism>
<feature type="transmembrane region" description="Helical" evidence="8">
    <location>
        <begin position="101"/>
        <end position="119"/>
    </location>
</feature>
<evidence type="ECO:0000256" key="4">
    <source>
        <dbReference type="ARBA" id="ARBA00022692"/>
    </source>
</evidence>
<dbReference type="Proteomes" id="UP000469325">
    <property type="component" value="Unassembled WGS sequence"/>
</dbReference>
<sequence length="526" mass="58542">MELYSLQFAIFLGSSLVATYALRRLAPRWQWVALLASSLVFYCLEGGGSTLLYLVGCALVTWAAPLGFQRLDERCRCLRSQAADRAQRKAVKVRFARAKRLVLVLALLACFGVLAYLKYWNALLYQVGAATSPTSLGLLLPLGISFYTFQSVSYLIDAYQGKFEPQRNFAKHLLFVSWFPQILQGPINRYDELAPQLLDPQTPAADQVDRSILLFGYGLIKKYAIANLTVSVIAKIFSHVTPAIPGSAVVFGILLYSAQQYGDFSGGIDMVEAVSELYGIRMAPNFRRPYLSVSLADFWRRWHISLGRWMRDYVFFPLALTRPMRTLGKWGEAHLGRHVGRTLPACIANIVVFVIVGVWHGPQAHYLAWGLYNGIVIAMADLLRPATDALAHALRVRRESGGYHAFQVVRTFLVVNLGWYFDRIYDFGDSLLCLRNTFMHFKPQALVPFLDAAGLTSAGGWGLWIAGVACAFVLVVSLYEEAGHDVRAAVLSSNVVTRWFLYTAVCLMLAMAMALGSGGGFMYANF</sequence>
<gene>
    <name evidence="9" type="ORF">FYJ68_07105</name>
</gene>
<feature type="transmembrane region" description="Helical" evidence="8">
    <location>
        <begin position="342"/>
        <end position="360"/>
    </location>
</feature>
<feature type="transmembrane region" description="Helical" evidence="8">
    <location>
        <begin position="461"/>
        <end position="479"/>
    </location>
</feature>
<dbReference type="GO" id="GO:0016746">
    <property type="term" value="F:acyltransferase activity"/>
    <property type="evidence" value="ECO:0007669"/>
    <property type="project" value="UniProtKB-KW"/>
</dbReference>
<comment type="caution">
    <text evidence="9">The sequence shown here is derived from an EMBL/GenBank/DDBJ whole genome shotgun (WGS) entry which is preliminary data.</text>
</comment>
<comment type="subcellular location">
    <subcellularLocation>
        <location evidence="1">Cell membrane</location>
        <topology evidence="1">Multi-pass membrane protein</topology>
    </subcellularLocation>
</comment>
<dbReference type="GO" id="GO:0042121">
    <property type="term" value="P:alginic acid biosynthetic process"/>
    <property type="evidence" value="ECO:0007669"/>
    <property type="project" value="InterPro"/>
</dbReference>